<comment type="cofactor">
    <cofactor evidence="1 5">
        <name>thiamine diphosphate</name>
        <dbReference type="ChEBI" id="CHEBI:58937"/>
    </cofactor>
</comment>
<dbReference type="InterPro" id="IPR023962">
    <property type="entry name" value="Phosphoketolase"/>
</dbReference>
<dbReference type="NCBIfam" id="NF003619">
    <property type="entry name" value="PRK05261.1-4"/>
    <property type="match status" value="1"/>
</dbReference>
<dbReference type="PIRSF" id="PIRSF017245">
    <property type="entry name" value="Phosphoketolase"/>
    <property type="match status" value="1"/>
</dbReference>
<dbReference type="EC" id="4.1.2.-" evidence="5"/>
<evidence type="ECO:0000256" key="4">
    <source>
        <dbReference type="ARBA" id="ARBA00023239"/>
    </source>
</evidence>
<dbReference type="PROSITE" id="PS60003">
    <property type="entry name" value="PHOSPHOKETOLASE_2"/>
    <property type="match status" value="1"/>
</dbReference>
<dbReference type="Pfam" id="PF09364">
    <property type="entry name" value="XFP_N"/>
    <property type="match status" value="1"/>
</dbReference>
<dbReference type="HAMAP" id="MF_01403">
    <property type="entry name" value="Phosphoketolase"/>
    <property type="match status" value="1"/>
</dbReference>
<dbReference type="InterPro" id="IPR029061">
    <property type="entry name" value="THDP-binding"/>
</dbReference>
<dbReference type="PANTHER" id="PTHR31273:SF0">
    <property type="entry name" value="PHOSPHOKETOLASE-RELATED"/>
    <property type="match status" value="1"/>
</dbReference>
<dbReference type="eggNOG" id="COG3957">
    <property type="taxonomic scope" value="Bacteria"/>
</dbReference>
<evidence type="ECO:0000256" key="1">
    <source>
        <dbReference type="ARBA" id="ARBA00001964"/>
    </source>
</evidence>
<evidence type="ECO:0000256" key="5">
    <source>
        <dbReference type="HAMAP-Rule" id="MF_01403"/>
    </source>
</evidence>
<protein>
    <recommendedName>
        <fullName evidence="5">Probable phosphoketolase</fullName>
        <ecNumber evidence="5">4.1.2.-</ecNumber>
    </recommendedName>
</protein>
<dbReference type="Pfam" id="PF09363">
    <property type="entry name" value="XFP_C"/>
    <property type="match status" value="1"/>
</dbReference>
<evidence type="ECO:0000313" key="9">
    <source>
        <dbReference type="Proteomes" id="UP000004184"/>
    </source>
</evidence>
<dbReference type="InterPro" id="IPR005593">
    <property type="entry name" value="Xul5P/Fru6P_PKetolase"/>
</dbReference>
<dbReference type="SUPFAM" id="SSF52518">
    <property type="entry name" value="Thiamin diphosphate-binding fold (THDP-binding)"/>
    <property type="match status" value="2"/>
</dbReference>
<dbReference type="AlphaFoldDB" id="D9XGQ6"/>
<dbReference type="InterPro" id="IPR019790">
    <property type="entry name" value="Xul5P/Fru6P_PKetolase_CS"/>
</dbReference>
<accession>D9XGQ6</accession>
<dbReference type="RefSeq" id="WP_003988792.1">
    <property type="nucleotide sequence ID" value="NZ_GG657757.1"/>
</dbReference>
<dbReference type="CDD" id="cd02011">
    <property type="entry name" value="TPP_PK"/>
    <property type="match status" value="1"/>
</dbReference>
<proteinExistence type="inferred from homology"/>
<dbReference type="InterPro" id="IPR009014">
    <property type="entry name" value="Transketo_C/PFOR_II"/>
</dbReference>
<keyword evidence="9" id="KW-1185">Reference proteome</keyword>
<keyword evidence="3 5" id="KW-0786">Thiamine pyrophosphate</keyword>
<name>D9XGQ6_STRVT</name>
<dbReference type="OrthoDB" id="9768449at2"/>
<dbReference type="EMBL" id="GG657757">
    <property type="protein sequence ID" value="EFL30677.1"/>
    <property type="molecule type" value="Genomic_DNA"/>
</dbReference>
<dbReference type="PROSITE" id="PS60002">
    <property type="entry name" value="PHOSPHOKETOLASE_1"/>
    <property type="match status" value="1"/>
</dbReference>
<feature type="domain" description="Xylulose 5-phosphate/Fructose 6-phosphate phosphoketolase C-terminal" evidence="6">
    <location>
        <begin position="591"/>
        <end position="793"/>
    </location>
</feature>
<evidence type="ECO:0000256" key="3">
    <source>
        <dbReference type="ARBA" id="ARBA00023052"/>
    </source>
</evidence>
<dbReference type="NCBIfam" id="NF003617">
    <property type="entry name" value="PRK05261.1-2"/>
    <property type="match status" value="1"/>
</dbReference>
<dbReference type="STRING" id="591159.SSQG_01195"/>
<dbReference type="InterPro" id="IPR019789">
    <property type="entry name" value="Xul5P/Fru6P_PKetolase_ThDP_BS"/>
</dbReference>
<dbReference type="Pfam" id="PF03894">
    <property type="entry name" value="XFP"/>
    <property type="match status" value="1"/>
</dbReference>
<dbReference type="GO" id="GO:0016832">
    <property type="term" value="F:aldehyde-lyase activity"/>
    <property type="evidence" value="ECO:0007669"/>
    <property type="project" value="UniProtKB-UniRule"/>
</dbReference>
<reference evidence="9" key="1">
    <citation type="submission" date="2009-02" db="EMBL/GenBank/DDBJ databases">
        <title>Annotation of Streptomyces viridochromogenes strain DSM 40736.</title>
        <authorList>
            <consortium name="The Broad Institute Genome Sequencing Platform"/>
            <consortium name="Broad Institute Microbial Sequencing Center"/>
            <person name="Fischbach M."/>
            <person name="Godfrey P."/>
            <person name="Ward D."/>
            <person name="Young S."/>
            <person name="Zeng Q."/>
            <person name="Koehrsen M."/>
            <person name="Alvarado L."/>
            <person name="Berlin A.M."/>
            <person name="Bochicchio J."/>
            <person name="Borenstein D."/>
            <person name="Chapman S.B."/>
            <person name="Chen Z."/>
            <person name="Engels R."/>
            <person name="Freedman E."/>
            <person name="Gellesch M."/>
            <person name="Goldberg J."/>
            <person name="Griggs A."/>
            <person name="Gujja S."/>
            <person name="Heilman E.R."/>
            <person name="Heiman D.I."/>
            <person name="Hepburn T.A."/>
            <person name="Howarth C."/>
            <person name="Jen D."/>
            <person name="Larson L."/>
            <person name="Lewis B."/>
            <person name="Mehta T."/>
            <person name="Park D."/>
            <person name="Pearson M."/>
            <person name="Richards J."/>
            <person name="Roberts A."/>
            <person name="Saif S."/>
            <person name="Shea T.D."/>
            <person name="Shenoy N."/>
            <person name="Sisk P."/>
            <person name="Stolte C."/>
            <person name="Sykes S.N."/>
            <person name="Thomson T."/>
            <person name="Walk T."/>
            <person name="White J."/>
            <person name="Yandava C."/>
            <person name="Straight P."/>
            <person name="Clardy J."/>
            <person name="Hung D."/>
            <person name="Kolter R."/>
            <person name="Mekalanos J."/>
            <person name="Walker S."/>
            <person name="Walsh C.T."/>
            <person name="Wieland-Brown L.C."/>
            <person name="Haas B."/>
            <person name="Nusbaum C."/>
            <person name="Birren B."/>
        </authorList>
    </citation>
    <scope>NUCLEOTIDE SEQUENCE [LARGE SCALE GENOMIC DNA]</scope>
    <source>
        <strain evidence="9">DSM 40736 / JCM 4977 / BCRC 1201 / Tue 494</strain>
    </source>
</reference>
<gene>
    <name evidence="8" type="ORF">SSQG_01195</name>
</gene>
<dbReference type="InterPro" id="IPR018970">
    <property type="entry name" value="Xul5P/Fru6P_PKetolase_N"/>
</dbReference>
<dbReference type="InterPro" id="IPR018969">
    <property type="entry name" value="Xul5P/Fru6P_PKetolase_C"/>
</dbReference>
<comment type="similarity">
    <text evidence="2 5">Belongs to the XFP family.</text>
</comment>
<dbReference type="Gene3D" id="3.40.50.920">
    <property type="match status" value="1"/>
</dbReference>
<evidence type="ECO:0000256" key="2">
    <source>
        <dbReference type="ARBA" id="ARBA00005623"/>
    </source>
</evidence>
<evidence type="ECO:0000259" key="6">
    <source>
        <dbReference type="Pfam" id="PF09363"/>
    </source>
</evidence>
<evidence type="ECO:0000259" key="7">
    <source>
        <dbReference type="Pfam" id="PF09364"/>
    </source>
</evidence>
<keyword evidence="4 5" id="KW-0456">Lyase</keyword>
<feature type="domain" description="Xylulose 5-phosphate/Fructose 6-phosphate phosphoketolase N-terminal" evidence="7">
    <location>
        <begin position="14"/>
        <end position="374"/>
    </location>
</feature>
<dbReference type="NCBIfam" id="NF003621">
    <property type="entry name" value="PRK05261.1-6"/>
    <property type="match status" value="1"/>
</dbReference>
<dbReference type="GO" id="GO:0000287">
    <property type="term" value="F:magnesium ion binding"/>
    <property type="evidence" value="ECO:0007669"/>
    <property type="project" value="UniProtKB-ARBA"/>
</dbReference>
<sequence length="795" mass="88456">MPEAQRQHSSTAPTDEELRTLDAHWRAANYLAAGQIYLLANPLLTEPLRPEHIKPRLLGHWGTSPGLNLVHTHLNRVIKARDLDALCIWGPGHGGPSVLANSWLEGSYGEKYPDVTRDAQGMELLLRQFSFPGGVPSHIAPEVPGSIHEGGELGYSLAHAYGAALDHPGLLVACVIGDGEAETGPLAGSWHANKFLDPVHDGAVLPILHLNGYKIANPTVLSRLPEAELDALLRGYGHEPIHVGGDDPATVHRAMAQAMDTALDRIAEAQHAAREEGVTERPHWPVIVLRTPKGWTGPAEVDGEPVEGTWRSHQVPLAEVRDNPEHLRQLEAWLRSYRPEELFDAEGRPVADVLACVPEGTKRLGATPYANGGLLVRDLPVPSLDDFAVPVDKPGTTTHEPTRVLGDLLARVMRDTATRRDFRLVGPDETASNRLQAVYDASGKAWQAGTLPEDEHLDRHGRVMEVLSEHLCQGWLEGYLLTGRHGLFSCYEAFVHIVDSMVNQHIKWLRTSRRLPWRAPIASLNYLLTSHVWRQDHNGFSHQDPGFVDHVLNKSPEVVRVYLPPDANTLLSVADHALRSRDYVNVIVAGKQPCFDWLSMDEARVHCARGAGIWDWAGTEDGLREPDVVLACAGDVPTQEVLAAAHLLRRHLPELAVRVVNVVDLARLLPEKEHPHGMNDFEYDGLFTTDKPVIFAYHGYPWLIHRLAYRRAGHQNLHVRGYKESGTTTTPFDMVVRNDLDRYRLVMDVIDRVPGLAVRATAVRQRMADARTRHHAWIRERGTDLPEVAEWTWNA</sequence>
<dbReference type="HOGENOM" id="CLU_013954_2_0_11"/>
<dbReference type="PANTHER" id="PTHR31273">
    <property type="entry name" value="PHOSPHOKETOLASE-RELATED"/>
    <property type="match status" value="1"/>
</dbReference>
<organism evidence="8 9">
    <name type="scientific">Streptomyces viridochromogenes (strain DSM 40736 / JCM 4977 / BCRC 1201 / Tue 494)</name>
    <dbReference type="NCBI Taxonomy" id="591159"/>
    <lineage>
        <taxon>Bacteria</taxon>
        <taxon>Bacillati</taxon>
        <taxon>Actinomycetota</taxon>
        <taxon>Actinomycetes</taxon>
        <taxon>Kitasatosporales</taxon>
        <taxon>Streptomycetaceae</taxon>
        <taxon>Streptomyces</taxon>
    </lineage>
</organism>
<dbReference type="Proteomes" id="UP000004184">
    <property type="component" value="Unassembled WGS sequence"/>
</dbReference>
<evidence type="ECO:0000313" key="8">
    <source>
        <dbReference type="EMBL" id="EFL30677.1"/>
    </source>
</evidence>
<dbReference type="Gene3D" id="3.40.50.970">
    <property type="match status" value="2"/>
</dbReference>
<dbReference type="GO" id="GO:0005975">
    <property type="term" value="P:carbohydrate metabolic process"/>
    <property type="evidence" value="ECO:0007669"/>
    <property type="project" value="InterPro"/>
</dbReference>